<feature type="compositionally biased region" description="Gly residues" evidence="1">
    <location>
        <begin position="123"/>
        <end position="132"/>
    </location>
</feature>
<dbReference type="EMBL" id="BJHY01000002">
    <property type="protein sequence ID" value="GDY79735.1"/>
    <property type="molecule type" value="Genomic_DNA"/>
</dbReference>
<dbReference type="AlphaFoldDB" id="A0A4D4N8C4"/>
<protein>
    <submittedName>
        <fullName evidence="2">Uncharacterized protein</fullName>
    </submittedName>
</protein>
<proteinExistence type="predicted"/>
<sequence length="132" mass="13554">MRDAVRCGGNEAERHPHPGITGTPRKSAYADHAKDATTPSDTSVSMVAAECRSPRTARAWKGQAPHTATGAASMKHSHCQLRNCSTGTIDSTSTGTASNAVPSSRSRSCRASSVSRPPSRGCFLGGSGSAAV</sequence>
<organism evidence="2 3">
    <name type="scientific">Streptomyces avermitilis</name>
    <dbReference type="NCBI Taxonomy" id="33903"/>
    <lineage>
        <taxon>Bacteria</taxon>
        <taxon>Bacillati</taxon>
        <taxon>Actinomycetota</taxon>
        <taxon>Actinomycetes</taxon>
        <taxon>Kitasatosporales</taxon>
        <taxon>Streptomycetaceae</taxon>
        <taxon>Streptomyces</taxon>
    </lineage>
</organism>
<comment type="caution">
    <text evidence="2">The sequence shown here is derived from an EMBL/GenBank/DDBJ whole genome shotgun (WGS) entry which is preliminary data.</text>
</comment>
<feature type="compositionally biased region" description="Basic and acidic residues" evidence="1">
    <location>
        <begin position="1"/>
        <end position="16"/>
    </location>
</feature>
<feature type="region of interest" description="Disordered" evidence="1">
    <location>
        <begin position="1"/>
        <end position="132"/>
    </location>
</feature>
<evidence type="ECO:0000313" key="2">
    <source>
        <dbReference type="EMBL" id="GDY79735.1"/>
    </source>
</evidence>
<name>A0A4D4N8C4_STRAX</name>
<dbReference type="Proteomes" id="UP000299211">
    <property type="component" value="Unassembled WGS sequence"/>
</dbReference>
<evidence type="ECO:0000256" key="1">
    <source>
        <dbReference type="SAM" id="MobiDB-lite"/>
    </source>
</evidence>
<accession>A0A4D4N8C4</accession>
<reference evidence="2 3" key="1">
    <citation type="submission" date="2019-04" db="EMBL/GenBank/DDBJ databases">
        <title>Draft genome sequences of Streptomyces avermitilis ATCC 31267.</title>
        <authorList>
            <person name="Komaki H."/>
            <person name="Tamura T."/>
            <person name="Hosoyama A."/>
        </authorList>
    </citation>
    <scope>NUCLEOTIDE SEQUENCE [LARGE SCALE GENOMIC DNA]</scope>
    <source>
        <strain evidence="2 3">ATCC 31267</strain>
    </source>
</reference>
<evidence type="ECO:0000313" key="3">
    <source>
        <dbReference type="Proteomes" id="UP000299211"/>
    </source>
</evidence>
<feature type="compositionally biased region" description="Low complexity" evidence="1">
    <location>
        <begin position="85"/>
        <end position="120"/>
    </location>
</feature>
<gene>
    <name evidence="2" type="ORF">SAV31267_092200</name>
</gene>